<protein>
    <submittedName>
        <fullName evidence="1">Uncharacterized protein</fullName>
    </submittedName>
</protein>
<keyword evidence="2" id="KW-1185">Reference proteome</keyword>
<name>A0A380MJY6_9GAMM</name>
<reference evidence="1 2" key="1">
    <citation type="submission" date="2018-06" db="EMBL/GenBank/DDBJ databases">
        <authorList>
            <consortium name="Pathogen Informatics"/>
            <person name="Doyle S."/>
        </authorList>
    </citation>
    <scope>NUCLEOTIDE SEQUENCE [LARGE SCALE GENOMIC DNA]</scope>
    <source>
        <strain evidence="1 2">NCTC10717</strain>
    </source>
</reference>
<evidence type="ECO:0000313" key="2">
    <source>
        <dbReference type="Proteomes" id="UP000254575"/>
    </source>
</evidence>
<sequence>MKRFETGHLAPIYINAVNRMAPVIEQLLKQYEGWFKRDYFEDLDNPETALRKFIREFDEYYPANLEPMRYRLALRTIIVELDCWYYRTNAVDVQNRIIEVWQPLRETYREFVHRHTTAGYIVENGGSYDEKYPSGDIIVSWIHNILNTRGIPFNLE</sequence>
<dbReference type="RefSeq" id="WP_147284899.1">
    <property type="nucleotide sequence ID" value="NZ_UHIA01000002.1"/>
</dbReference>
<evidence type="ECO:0000313" key="1">
    <source>
        <dbReference type="EMBL" id="SUO90289.1"/>
    </source>
</evidence>
<organism evidence="1 2">
    <name type="scientific">Suttonella indologenes</name>
    <dbReference type="NCBI Taxonomy" id="13276"/>
    <lineage>
        <taxon>Bacteria</taxon>
        <taxon>Pseudomonadati</taxon>
        <taxon>Pseudomonadota</taxon>
        <taxon>Gammaproteobacteria</taxon>
        <taxon>Cardiobacteriales</taxon>
        <taxon>Cardiobacteriaceae</taxon>
        <taxon>Suttonella</taxon>
    </lineage>
</organism>
<proteinExistence type="predicted"/>
<accession>A0A380MJY6</accession>
<dbReference type="AlphaFoldDB" id="A0A380MJY6"/>
<dbReference type="EMBL" id="UHIA01000002">
    <property type="protein sequence ID" value="SUO90289.1"/>
    <property type="molecule type" value="Genomic_DNA"/>
</dbReference>
<dbReference type="Proteomes" id="UP000254575">
    <property type="component" value="Unassembled WGS sequence"/>
</dbReference>
<gene>
    <name evidence="1" type="ORF">NCTC10717_00076</name>
</gene>